<feature type="domain" description="RRM" evidence="2">
    <location>
        <begin position="33"/>
        <end position="110"/>
    </location>
</feature>
<dbReference type="SMART" id="SM00360">
    <property type="entry name" value="RRM"/>
    <property type="match status" value="1"/>
</dbReference>
<dbReference type="EMBL" id="CP093343">
    <property type="protein sequence ID" value="WOG83203.1"/>
    <property type="molecule type" value="Genomic_DNA"/>
</dbReference>
<dbReference type="PROSITE" id="PS50102">
    <property type="entry name" value="RRM"/>
    <property type="match status" value="1"/>
</dbReference>
<sequence length="113" mass="13090">MSDLRIPEDTEWKQVTYKKKVSQNGEKKKQSEVTIFLHGIPNDAEGKDIWNLFQNCGKILDIILPRKRDKIGKRFGFIKTTSEREAGVIINNAKMDKELGRVIRMSINKDEVE</sequence>
<evidence type="ECO:0000313" key="4">
    <source>
        <dbReference type="Proteomes" id="UP000077755"/>
    </source>
</evidence>
<dbReference type="Pfam" id="PF00076">
    <property type="entry name" value="RRM_1"/>
    <property type="match status" value="1"/>
</dbReference>
<reference evidence="3" key="1">
    <citation type="journal article" date="2016" name="Nat. Genet.">
        <title>A high-quality carrot genome assembly provides new insights into carotenoid accumulation and asterid genome evolution.</title>
        <authorList>
            <person name="Iorizzo M."/>
            <person name="Ellison S."/>
            <person name="Senalik D."/>
            <person name="Zeng P."/>
            <person name="Satapoomin P."/>
            <person name="Huang J."/>
            <person name="Bowman M."/>
            <person name="Iovene M."/>
            <person name="Sanseverino W."/>
            <person name="Cavagnaro P."/>
            <person name="Yildiz M."/>
            <person name="Macko-Podgorni A."/>
            <person name="Moranska E."/>
            <person name="Grzebelus E."/>
            <person name="Grzebelus D."/>
            <person name="Ashrafi H."/>
            <person name="Zheng Z."/>
            <person name="Cheng S."/>
            <person name="Spooner D."/>
            <person name="Van Deynze A."/>
            <person name="Simon P."/>
        </authorList>
    </citation>
    <scope>NUCLEOTIDE SEQUENCE</scope>
    <source>
        <tissue evidence="3">Leaf</tissue>
    </source>
</reference>
<keyword evidence="1" id="KW-0694">RNA-binding</keyword>
<organism evidence="3 4">
    <name type="scientific">Daucus carota subsp. sativus</name>
    <name type="common">Carrot</name>
    <dbReference type="NCBI Taxonomy" id="79200"/>
    <lineage>
        <taxon>Eukaryota</taxon>
        <taxon>Viridiplantae</taxon>
        <taxon>Streptophyta</taxon>
        <taxon>Embryophyta</taxon>
        <taxon>Tracheophyta</taxon>
        <taxon>Spermatophyta</taxon>
        <taxon>Magnoliopsida</taxon>
        <taxon>eudicotyledons</taxon>
        <taxon>Gunneridae</taxon>
        <taxon>Pentapetalae</taxon>
        <taxon>asterids</taxon>
        <taxon>campanulids</taxon>
        <taxon>Apiales</taxon>
        <taxon>Apiaceae</taxon>
        <taxon>Apioideae</taxon>
        <taxon>Scandiceae</taxon>
        <taxon>Daucinae</taxon>
        <taxon>Daucus</taxon>
        <taxon>Daucus sect. Daucus</taxon>
    </lineage>
</organism>
<keyword evidence="4" id="KW-1185">Reference proteome</keyword>
<dbReference type="GO" id="GO:0003723">
    <property type="term" value="F:RNA binding"/>
    <property type="evidence" value="ECO:0007669"/>
    <property type="project" value="UniProtKB-UniRule"/>
</dbReference>
<dbReference type="AlphaFoldDB" id="A0AAF1AI02"/>
<reference evidence="3" key="2">
    <citation type="submission" date="2022-03" db="EMBL/GenBank/DDBJ databases">
        <title>Draft title - Genomic analysis of global carrot germplasm unveils the trajectory of domestication and the origin of high carotenoid orange carrot.</title>
        <authorList>
            <person name="Iorizzo M."/>
            <person name="Ellison S."/>
            <person name="Senalik D."/>
            <person name="Macko-Podgorni A."/>
            <person name="Grzebelus D."/>
            <person name="Bostan H."/>
            <person name="Rolling W."/>
            <person name="Curaba J."/>
            <person name="Simon P."/>
        </authorList>
    </citation>
    <scope>NUCLEOTIDE SEQUENCE</scope>
    <source>
        <tissue evidence="3">Leaf</tissue>
    </source>
</reference>
<dbReference type="InterPro" id="IPR012677">
    <property type="entry name" value="Nucleotide-bd_a/b_plait_sf"/>
</dbReference>
<dbReference type="Proteomes" id="UP000077755">
    <property type="component" value="Chromosome 1"/>
</dbReference>
<dbReference type="SUPFAM" id="SSF54928">
    <property type="entry name" value="RNA-binding domain, RBD"/>
    <property type="match status" value="1"/>
</dbReference>
<dbReference type="InterPro" id="IPR000504">
    <property type="entry name" value="RRM_dom"/>
</dbReference>
<dbReference type="InterPro" id="IPR035979">
    <property type="entry name" value="RBD_domain_sf"/>
</dbReference>
<protein>
    <recommendedName>
        <fullName evidence="2">RRM domain-containing protein</fullName>
    </recommendedName>
</protein>
<evidence type="ECO:0000313" key="3">
    <source>
        <dbReference type="EMBL" id="WOG83203.1"/>
    </source>
</evidence>
<evidence type="ECO:0000256" key="1">
    <source>
        <dbReference type="PROSITE-ProRule" id="PRU00176"/>
    </source>
</evidence>
<proteinExistence type="predicted"/>
<evidence type="ECO:0000259" key="2">
    <source>
        <dbReference type="PROSITE" id="PS50102"/>
    </source>
</evidence>
<dbReference type="Gene3D" id="3.30.70.330">
    <property type="match status" value="1"/>
</dbReference>
<dbReference type="CDD" id="cd00590">
    <property type="entry name" value="RRM_SF"/>
    <property type="match status" value="1"/>
</dbReference>
<accession>A0AAF1AI02</accession>
<gene>
    <name evidence="3" type="ORF">DCAR_0102377</name>
</gene>
<name>A0AAF1AI02_DAUCS</name>